<evidence type="ECO:0000313" key="3">
    <source>
        <dbReference type="EMBL" id="PYE54196.1"/>
    </source>
</evidence>
<feature type="signal peptide" evidence="1">
    <location>
        <begin position="1"/>
        <end position="20"/>
    </location>
</feature>
<evidence type="ECO:0000259" key="2">
    <source>
        <dbReference type="Pfam" id="PF13529"/>
    </source>
</evidence>
<dbReference type="RefSeq" id="WP_110886575.1">
    <property type="nucleotide sequence ID" value="NZ_QJSX01000006.1"/>
</dbReference>
<proteinExistence type="predicted"/>
<accession>A0A318S8M0</accession>
<dbReference type="EMBL" id="QJSX01000006">
    <property type="protein sequence ID" value="PYE54196.1"/>
    <property type="molecule type" value="Genomic_DNA"/>
</dbReference>
<dbReference type="InterPro" id="IPR039564">
    <property type="entry name" value="Peptidase_C39-like"/>
</dbReference>
<evidence type="ECO:0000256" key="1">
    <source>
        <dbReference type="SAM" id="SignalP"/>
    </source>
</evidence>
<reference evidence="3 4" key="1">
    <citation type="submission" date="2018-06" db="EMBL/GenBank/DDBJ databases">
        <title>Genomic Encyclopedia of Type Strains, Phase IV (KMG-IV): sequencing the most valuable type-strain genomes for metagenomic binning, comparative biology and taxonomic classification.</title>
        <authorList>
            <person name="Goeker M."/>
        </authorList>
    </citation>
    <scope>NUCLEOTIDE SEQUENCE [LARGE SCALE GENOMIC DNA]</scope>
    <source>
        <strain evidence="3 4">DSM 18048</strain>
    </source>
</reference>
<comment type="caution">
    <text evidence="3">The sequence shown here is derived from an EMBL/GenBank/DDBJ whole genome shotgun (WGS) entry which is preliminary data.</text>
</comment>
<evidence type="ECO:0000313" key="4">
    <source>
        <dbReference type="Proteomes" id="UP000248326"/>
    </source>
</evidence>
<protein>
    <submittedName>
        <fullName evidence="3">Uncharacterized protein YvpB</fullName>
    </submittedName>
</protein>
<feature type="chain" id="PRO_5016452574" evidence="1">
    <location>
        <begin position="21"/>
        <end position="327"/>
    </location>
</feature>
<feature type="domain" description="Peptidase C39-like" evidence="2">
    <location>
        <begin position="158"/>
        <end position="289"/>
    </location>
</feature>
<keyword evidence="1" id="KW-0732">Signal</keyword>
<dbReference type="Pfam" id="PF13529">
    <property type="entry name" value="Peptidase_C39_2"/>
    <property type="match status" value="1"/>
</dbReference>
<sequence length="327" mass="34884">MRRALLSFALLSGGFALTHALSAPVLTRHVLDLGTGRFESNVVEVALFTELVPSWNAAAPNGSSVTVEVRARVGARWTKYFSFGRWSEGDGRASVNGQQDADGDVLTDTLRLSGAANAFQYRVTTNGQASVRLVTFTTTNGRTEPSGTSNRAAWGKVLDVPPRTQLAFQGGDVWCSPTSVSMVLAYWGKNVTVPEAARGVFDPAWSNGGTGNWAFNAAYAGSLGFTAYATRFSSLADVERLVLAGVPSVLSVAWKAGELPSAFLPSTSGHVLVVVGFEQDGDVVVNDPYANSDAEVRRTYPRATFERLWLRASNGTAYVIVPLGKPL</sequence>
<dbReference type="Gene3D" id="3.90.70.10">
    <property type="entry name" value="Cysteine proteinases"/>
    <property type="match status" value="1"/>
</dbReference>
<dbReference type="OrthoDB" id="9789941at2"/>
<gene>
    <name evidence="3" type="ORF">DES52_106162</name>
</gene>
<dbReference type="AlphaFoldDB" id="A0A318S8M0"/>
<dbReference type="Proteomes" id="UP000248326">
    <property type="component" value="Unassembled WGS sequence"/>
</dbReference>
<name>A0A318S8M0_9DEIO</name>
<keyword evidence="4" id="KW-1185">Reference proteome</keyword>
<dbReference type="CDD" id="cd02549">
    <property type="entry name" value="Peptidase_C39A"/>
    <property type="match status" value="1"/>
</dbReference>
<dbReference type="InterPro" id="IPR039563">
    <property type="entry name" value="Peptidase_C39_single_dom"/>
</dbReference>
<organism evidence="3 4">
    <name type="scientific">Deinococcus yavapaiensis KR-236</name>
    <dbReference type="NCBI Taxonomy" id="694435"/>
    <lineage>
        <taxon>Bacteria</taxon>
        <taxon>Thermotogati</taxon>
        <taxon>Deinococcota</taxon>
        <taxon>Deinococci</taxon>
        <taxon>Deinococcales</taxon>
        <taxon>Deinococcaceae</taxon>
        <taxon>Deinococcus</taxon>
    </lineage>
</organism>